<reference evidence="1" key="1">
    <citation type="submission" date="2015-05" db="UniProtKB">
        <authorList>
            <consortium name="EnsemblMetazoa"/>
        </authorList>
    </citation>
    <scope>IDENTIFICATION</scope>
</reference>
<dbReference type="GO" id="GO:0000976">
    <property type="term" value="F:transcription cis-regulatory region binding"/>
    <property type="evidence" value="ECO:0007669"/>
    <property type="project" value="InterPro"/>
</dbReference>
<name>T1HKP1_RHOPR</name>
<proteinExistence type="predicted"/>
<dbReference type="GO" id="GO:0045944">
    <property type="term" value="P:positive regulation of transcription by RNA polymerase II"/>
    <property type="evidence" value="ECO:0007669"/>
    <property type="project" value="InterPro"/>
</dbReference>
<dbReference type="Proteomes" id="UP000015103">
    <property type="component" value="Unassembled WGS sequence"/>
</dbReference>
<dbReference type="eggNOG" id="KOG1721">
    <property type="taxonomic scope" value="Eukaryota"/>
</dbReference>
<dbReference type="EMBL" id="ACPB03000924">
    <property type="status" value="NOT_ANNOTATED_CDS"/>
    <property type="molecule type" value="Genomic_DNA"/>
</dbReference>
<accession>T1HKP1</accession>
<keyword evidence="2" id="KW-1185">Reference proteome</keyword>
<dbReference type="OMA" id="ALMTHCK"/>
<dbReference type="PANTHER" id="PTHR46664:SF1">
    <property type="entry name" value="ATM INTERACTOR"/>
    <property type="match status" value="1"/>
</dbReference>
<dbReference type="SMART" id="SM00355">
    <property type="entry name" value="ZnF_C2H2"/>
    <property type="match status" value="4"/>
</dbReference>
<dbReference type="GO" id="GO:0005634">
    <property type="term" value="C:nucleus"/>
    <property type="evidence" value="ECO:0007669"/>
    <property type="project" value="TreeGrafter"/>
</dbReference>
<dbReference type="EnsemblMetazoa" id="RPRC004615-RA">
    <property type="protein sequence ID" value="RPRC004615-PA"/>
    <property type="gene ID" value="RPRC004615"/>
</dbReference>
<dbReference type="GO" id="GO:0000981">
    <property type="term" value="F:DNA-binding transcription factor activity, RNA polymerase II-specific"/>
    <property type="evidence" value="ECO:0007669"/>
    <property type="project" value="TreeGrafter"/>
</dbReference>
<sequence length="282" mass="32443">MAEVIIQISPQSSELMEIVNKVKCPQCDSIFSNAPNLEMHLIKRHHKISNYLDKKPEDCVFQYFCPESGCKYFLENRRDLNELRFFSKMKYLKQHYLKVHTSKNVVCEKCQKKFVTERAKQVHQKKECGVDFTCIECKKGYNTYLALMTHCKRKSHILYKVLQDSCKKKLINDPKSFIRGRQILPRPTELDPMEAATALSELSWKAVVRRGVDASTQTKGRATRCRTKRTWAATQTDSILPSTNLLSDLVPSQLFSSATQTNADLMFDLSLLPGEYDSSSPQ</sequence>
<dbReference type="AlphaFoldDB" id="T1HKP1"/>
<organism evidence="1 2">
    <name type="scientific">Rhodnius prolixus</name>
    <name type="common">Triatomid bug</name>
    <dbReference type="NCBI Taxonomy" id="13249"/>
    <lineage>
        <taxon>Eukaryota</taxon>
        <taxon>Metazoa</taxon>
        <taxon>Ecdysozoa</taxon>
        <taxon>Arthropoda</taxon>
        <taxon>Hexapoda</taxon>
        <taxon>Insecta</taxon>
        <taxon>Pterygota</taxon>
        <taxon>Neoptera</taxon>
        <taxon>Paraneoptera</taxon>
        <taxon>Hemiptera</taxon>
        <taxon>Heteroptera</taxon>
        <taxon>Panheteroptera</taxon>
        <taxon>Cimicomorpha</taxon>
        <taxon>Reduviidae</taxon>
        <taxon>Triatominae</taxon>
        <taxon>Rhodnius</taxon>
    </lineage>
</organism>
<protein>
    <submittedName>
        <fullName evidence="1">C2H2-type domain-containing protein</fullName>
    </submittedName>
</protein>
<dbReference type="STRING" id="13249.T1HKP1"/>
<dbReference type="InParanoid" id="T1HKP1"/>
<dbReference type="VEuPathDB" id="VectorBase:RPRC004615"/>
<dbReference type="PANTHER" id="PTHR46664">
    <property type="entry name" value="ATM INTERACTOR"/>
    <property type="match status" value="1"/>
</dbReference>
<evidence type="ECO:0000313" key="1">
    <source>
        <dbReference type="EnsemblMetazoa" id="RPRC004615-PA"/>
    </source>
</evidence>
<dbReference type="PROSITE" id="PS00028">
    <property type="entry name" value="ZINC_FINGER_C2H2_1"/>
    <property type="match status" value="1"/>
</dbReference>
<dbReference type="HOGENOM" id="CLU_988934_0_0_1"/>
<dbReference type="InterPro" id="IPR013087">
    <property type="entry name" value="Znf_C2H2_type"/>
</dbReference>
<evidence type="ECO:0000313" key="2">
    <source>
        <dbReference type="Proteomes" id="UP000015103"/>
    </source>
</evidence>
<dbReference type="InterPro" id="IPR055303">
    <property type="entry name" value="ATMIN"/>
</dbReference>